<evidence type="ECO:0000256" key="1">
    <source>
        <dbReference type="SAM" id="MobiDB-lite"/>
    </source>
</evidence>
<dbReference type="AlphaFoldDB" id="A0A8H5BM12"/>
<accession>A0A8H5BM12</accession>
<name>A0A8H5BM12_9AGAR</name>
<gene>
    <name evidence="3" type="ORF">D9611_004400</name>
</gene>
<evidence type="ECO:0000259" key="2">
    <source>
        <dbReference type="PROSITE" id="PS50234"/>
    </source>
</evidence>
<dbReference type="EMBL" id="JAACJK010000164">
    <property type="protein sequence ID" value="KAF5324637.1"/>
    <property type="molecule type" value="Genomic_DNA"/>
</dbReference>
<dbReference type="PANTHER" id="PTHR34706">
    <property type="entry name" value="SLR1338 PROTEIN"/>
    <property type="match status" value="1"/>
</dbReference>
<dbReference type="Gene3D" id="3.40.50.410">
    <property type="entry name" value="von Willebrand factor, type A domain"/>
    <property type="match status" value="1"/>
</dbReference>
<dbReference type="SUPFAM" id="SSF53300">
    <property type="entry name" value="vWA-like"/>
    <property type="match status" value="1"/>
</dbReference>
<dbReference type="InterPro" id="IPR036465">
    <property type="entry name" value="vWFA_dom_sf"/>
</dbReference>
<dbReference type="Proteomes" id="UP000541558">
    <property type="component" value="Unassembled WGS sequence"/>
</dbReference>
<dbReference type="OrthoDB" id="2142040at2759"/>
<dbReference type="PROSITE" id="PS50234">
    <property type="entry name" value="VWFA"/>
    <property type="match status" value="1"/>
</dbReference>
<protein>
    <recommendedName>
        <fullName evidence="2">VWFA domain-containing protein</fullName>
    </recommendedName>
</protein>
<evidence type="ECO:0000313" key="4">
    <source>
        <dbReference type="Proteomes" id="UP000541558"/>
    </source>
</evidence>
<reference evidence="3 4" key="1">
    <citation type="journal article" date="2020" name="ISME J.">
        <title>Uncovering the hidden diversity of litter-decomposition mechanisms in mushroom-forming fungi.</title>
        <authorList>
            <person name="Floudas D."/>
            <person name="Bentzer J."/>
            <person name="Ahren D."/>
            <person name="Johansson T."/>
            <person name="Persson P."/>
            <person name="Tunlid A."/>
        </authorList>
    </citation>
    <scope>NUCLEOTIDE SEQUENCE [LARGE SCALE GENOMIC DNA]</scope>
    <source>
        <strain evidence="3 4">CBS 175.51</strain>
    </source>
</reference>
<dbReference type="InterPro" id="IPR002035">
    <property type="entry name" value="VWF_A"/>
</dbReference>
<feature type="region of interest" description="Disordered" evidence="1">
    <location>
        <begin position="25"/>
        <end position="104"/>
    </location>
</feature>
<dbReference type="PANTHER" id="PTHR34706:SF1">
    <property type="entry name" value="VWFA DOMAIN-CONTAINING PROTEIN"/>
    <property type="match status" value="1"/>
</dbReference>
<keyword evidence="4" id="KW-1185">Reference proteome</keyword>
<sequence>MSQHSSSSKGKGKVSRFLSTVFKSDKGKSLNSDLPSPGPLDFDKKLFADSEMPLPADSEMPLPAYSDSPLSGSSDFEKRVTPVESDLQSGSSVLHKSEQSPAHPYLPPSYDRIIVPEELAKLTAYDTIFLVDDSSSMDSPVNSSNEGGKTRWQKATDCVIKYANIAARYDADGVDIHFLNRTTFRVSNCNTQLTTEEEIANLFKIVRPYGGTPLGRRLRELLEEDKERLKLSKKLGTSVKPRNYIIITDGAPDNQDEVIQSIKRIAKRLDDMEMPNNQLGFQFVQVGDDRMATMFLEALDEGIEGVRRDIIDTVKTSDLPSAEDDEAFVTKLLLGGIDRFHDRRGVKAKQAVNKYYVPQNIPLGK</sequence>
<comment type="caution">
    <text evidence="3">The sequence shown here is derived from an EMBL/GenBank/DDBJ whole genome shotgun (WGS) entry which is preliminary data.</text>
</comment>
<feature type="domain" description="VWFA" evidence="2">
    <location>
        <begin position="126"/>
        <end position="332"/>
    </location>
</feature>
<proteinExistence type="predicted"/>
<organism evidence="3 4">
    <name type="scientific">Ephemerocybe angulata</name>
    <dbReference type="NCBI Taxonomy" id="980116"/>
    <lineage>
        <taxon>Eukaryota</taxon>
        <taxon>Fungi</taxon>
        <taxon>Dikarya</taxon>
        <taxon>Basidiomycota</taxon>
        <taxon>Agaricomycotina</taxon>
        <taxon>Agaricomycetes</taxon>
        <taxon>Agaricomycetidae</taxon>
        <taxon>Agaricales</taxon>
        <taxon>Agaricineae</taxon>
        <taxon>Psathyrellaceae</taxon>
        <taxon>Ephemerocybe</taxon>
    </lineage>
</organism>
<evidence type="ECO:0000313" key="3">
    <source>
        <dbReference type="EMBL" id="KAF5324637.1"/>
    </source>
</evidence>